<reference evidence="1" key="1">
    <citation type="submission" date="2021-02" db="EMBL/GenBank/DDBJ databases">
        <authorList>
            <person name="Nowell W R."/>
        </authorList>
    </citation>
    <scope>NUCLEOTIDE SEQUENCE</scope>
</reference>
<organism evidence="1 3">
    <name type="scientific">Didymodactylos carnosus</name>
    <dbReference type="NCBI Taxonomy" id="1234261"/>
    <lineage>
        <taxon>Eukaryota</taxon>
        <taxon>Metazoa</taxon>
        <taxon>Spiralia</taxon>
        <taxon>Gnathifera</taxon>
        <taxon>Rotifera</taxon>
        <taxon>Eurotatoria</taxon>
        <taxon>Bdelloidea</taxon>
        <taxon>Philodinida</taxon>
        <taxon>Philodinidae</taxon>
        <taxon>Didymodactylos</taxon>
    </lineage>
</organism>
<protein>
    <submittedName>
        <fullName evidence="1">Uncharacterized protein</fullName>
    </submittedName>
</protein>
<accession>A0A815H6V4</accession>
<sequence length="166" mass="19175">RIGFKIFILNFANKLEKRGCSTKMFRIWSKQDQHLLQLSTKGKQLKRLKRGVAKLWHQELDTKLIDWFESKRTMPVDEQQTTTIIKERITFKLFIRQGSAITSLLNINQTSNKCSQKVLNLGVNGSFPAQDICNMDERPLALWGDQSKCSLNYMNTPNEVESILVA</sequence>
<proteinExistence type="predicted"/>
<evidence type="ECO:0000313" key="2">
    <source>
        <dbReference type="EMBL" id="CAF4219435.1"/>
    </source>
</evidence>
<dbReference type="Proteomes" id="UP000663829">
    <property type="component" value="Unassembled WGS sequence"/>
</dbReference>
<feature type="non-terminal residue" evidence="1">
    <location>
        <position position="1"/>
    </location>
</feature>
<name>A0A815H6V4_9BILA</name>
<dbReference type="AlphaFoldDB" id="A0A815H6V4"/>
<gene>
    <name evidence="1" type="ORF">GPM918_LOCUS30862</name>
    <name evidence="2" type="ORF">SRO942_LOCUS31492</name>
</gene>
<dbReference type="EMBL" id="CAJOBC010063911">
    <property type="protein sequence ID" value="CAF4219435.1"/>
    <property type="molecule type" value="Genomic_DNA"/>
</dbReference>
<comment type="caution">
    <text evidence="1">The sequence shown here is derived from an EMBL/GenBank/DDBJ whole genome shotgun (WGS) entry which is preliminary data.</text>
</comment>
<dbReference type="OrthoDB" id="10049597at2759"/>
<evidence type="ECO:0000313" key="3">
    <source>
        <dbReference type="Proteomes" id="UP000663829"/>
    </source>
</evidence>
<keyword evidence="3" id="KW-1185">Reference proteome</keyword>
<evidence type="ECO:0000313" key="1">
    <source>
        <dbReference type="EMBL" id="CAF1350086.1"/>
    </source>
</evidence>
<dbReference type="Proteomes" id="UP000681722">
    <property type="component" value="Unassembled WGS sequence"/>
</dbReference>
<dbReference type="EMBL" id="CAJNOQ010014865">
    <property type="protein sequence ID" value="CAF1350086.1"/>
    <property type="molecule type" value="Genomic_DNA"/>
</dbReference>